<keyword evidence="5" id="KW-1185">Reference proteome</keyword>
<protein>
    <submittedName>
        <fullName evidence="4">Bifunctional protein FolD</fullName>
    </submittedName>
</protein>
<dbReference type="SUPFAM" id="SSF50965">
    <property type="entry name" value="Galactose oxidase, central domain"/>
    <property type="match status" value="1"/>
</dbReference>
<dbReference type="InterPro" id="IPR011043">
    <property type="entry name" value="Gal_Oxase/kelch_b-propeller"/>
</dbReference>
<feature type="region of interest" description="Disordered" evidence="1">
    <location>
        <begin position="753"/>
        <end position="777"/>
    </location>
</feature>
<reference evidence="3" key="1">
    <citation type="submission" date="2022-10" db="EMBL/GenBank/DDBJ databases">
        <authorList>
            <person name="Chen Y."/>
            <person name="Dougan E. K."/>
            <person name="Chan C."/>
            <person name="Rhodes N."/>
            <person name="Thang M."/>
        </authorList>
    </citation>
    <scope>NUCLEOTIDE SEQUENCE</scope>
</reference>
<feature type="transmembrane region" description="Helical" evidence="2">
    <location>
        <begin position="624"/>
        <end position="647"/>
    </location>
</feature>
<evidence type="ECO:0000256" key="2">
    <source>
        <dbReference type="SAM" id="Phobius"/>
    </source>
</evidence>
<sequence length="1219" mass="135351">MQHIQVLARLANAGCICAGIAGQKNRRERVDGAVHGQTLALEADMCRRSVRARSEGTQGTQGGMWMPGPSLVLALAQARWHCCAAALGDGQLLVAWSLGAPYWIVGGFDESGLPLDTTEVVDFVTGSVEPGPKLSIPRAGSAAVTLPLPLDEESAESAGMPWIMVLGGYGADAGATTEVLDLEAMKSHPGPTLLTRRACCVASMYGEDEVMVAGLMSRPGWVSVSSTEFINLFKLKHTAVAAMAKDAKDEAKPIKVMAYMKLLLKTIVVTYPFALVVLELPDIDPFSFQSCNRRACTFMQIFGKGVAPPNENCAKVGLAKAYHVIVNGRLSGACDDEFFLHPTCPSYSQQQMAETCERMEVKNTIVNPMRESWLKYAYACAIAGWALFSVLHDFCLMRGMKEFLTLRLGFASTFFLLLAVIIAFFWNLGVLKVFAAEVISGVCACYYVLPELQAILAILTPCLLYLQSIKRLQQLNRSILVGDHLFFQSYDVPFALAKESQAIDVGSFVIATAHGFHPMEIQKNRLSLSQIRWLCLLQRVMIFTFLVPLSFSIAIATGPAAVRLLQFASTEQLPQHMEIMMLLGLCAFPCFLFLNLRSLSPCDLQGGLHLDLETWERKRPYSTLFGRFAFLATVVVGLGWATCVLGYELLAEEAPISSSHALLVSEAGVVYFVLGLQVHVWVVELRPTYQAVLMKARKAYPPSMYISMALSHPEYNLDAECRLAEEFLQDDPGSKLNDELNWQMWQGRLEELQETPSFSERSPRRNGAKPATSGRDFPDLGLKVPRVLLPKKGLDLTKWCVIACDQYTSQPEYWKSVKDIVKDAPSTLNLIFPEVYLGDEKWNQEVIQKIKEKMCEYDRDGILEAQDPGFVLLDRQTPHVASRKGLLVALDLELYCFDRNSQSLIRPTEKTIPERLPPRIAIREKSPLELPHILVLIDDPSKTVIEPLAARSASFPKLYDFDLMKSSGHLTGWHVAESAAIEGVAAALRTLACPETFRRRYGAREDQEVILYPVGDGNHSLATAKQCWESLKKQGADPATHPARYALVELVNIHDPGMTFEPIHRLLFNVDVKKALDDFASAMKERNWSVELRPGHHLHSCTNGNKEPGIHAIEFRSKNFSGILAVKSDLVLEVATLTAWLDPYLAAHSEISVDYVHGEEVIAEKTQEDSTLAFLFPIMNKNDLVKTVVREGVLPRKTFSMGAADEKRFYFESCRIVPE</sequence>
<dbReference type="SMART" id="SM00612">
    <property type="entry name" value="Kelch"/>
    <property type="match status" value="2"/>
</dbReference>
<dbReference type="OrthoDB" id="5126881at2759"/>
<organism evidence="3">
    <name type="scientific">Cladocopium goreaui</name>
    <dbReference type="NCBI Taxonomy" id="2562237"/>
    <lineage>
        <taxon>Eukaryota</taxon>
        <taxon>Sar</taxon>
        <taxon>Alveolata</taxon>
        <taxon>Dinophyceae</taxon>
        <taxon>Suessiales</taxon>
        <taxon>Symbiodiniaceae</taxon>
        <taxon>Cladocopium</taxon>
    </lineage>
</organism>
<keyword evidence="2" id="KW-1133">Transmembrane helix</keyword>
<reference evidence="4 5" key="2">
    <citation type="submission" date="2024-05" db="EMBL/GenBank/DDBJ databases">
        <authorList>
            <person name="Chen Y."/>
            <person name="Shah S."/>
            <person name="Dougan E. K."/>
            <person name="Thang M."/>
            <person name="Chan C."/>
        </authorList>
    </citation>
    <scope>NUCLEOTIDE SEQUENCE [LARGE SCALE GENOMIC DNA]</scope>
</reference>
<evidence type="ECO:0000256" key="1">
    <source>
        <dbReference type="SAM" id="MobiDB-lite"/>
    </source>
</evidence>
<dbReference type="EMBL" id="CAMXCT010001968">
    <property type="protein sequence ID" value="CAI3994540.1"/>
    <property type="molecule type" value="Genomic_DNA"/>
</dbReference>
<dbReference type="Proteomes" id="UP001152797">
    <property type="component" value="Unassembled WGS sequence"/>
</dbReference>
<feature type="transmembrane region" description="Helical" evidence="2">
    <location>
        <begin position="438"/>
        <end position="466"/>
    </location>
</feature>
<dbReference type="Gene3D" id="2.120.10.80">
    <property type="entry name" value="Kelch-type beta propeller"/>
    <property type="match status" value="1"/>
</dbReference>
<evidence type="ECO:0000313" key="3">
    <source>
        <dbReference type="EMBL" id="CAI3994540.1"/>
    </source>
</evidence>
<feature type="transmembrane region" description="Helical" evidence="2">
    <location>
        <begin position="576"/>
        <end position="596"/>
    </location>
</feature>
<gene>
    <name evidence="3" type="ORF">C1SCF055_LOCUS21185</name>
</gene>
<feature type="transmembrane region" description="Helical" evidence="2">
    <location>
        <begin position="376"/>
        <end position="396"/>
    </location>
</feature>
<keyword evidence="2" id="KW-0812">Transmembrane</keyword>
<comment type="caution">
    <text evidence="3">The sequence shown here is derived from an EMBL/GenBank/DDBJ whole genome shotgun (WGS) entry which is preliminary data.</text>
</comment>
<proteinExistence type="predicted"/>
<dbReference type="EMBL" id="CAMXCT020001968">
    <property type="protein sequence ID" value="CAL1147915.1"/>
    <property type="molecule type" value="Genomic_DNA"/>
</dbReference>
<keyword evidence="2" id="KW-0472">Membrane</keyword>
<dbReference type="PANTHER" id="PTHR36454:SF1">
    <property type="entry name" value="DUF1015 DOMAIN-CONTAINING PROTEIN"/>
    <property type="match status" value="1"/>
</dbReference>
<dbReference type="EMBL" id="CAMXCT030001968">
    <property type="protein sequence ID" value="CAL4781852.1"/>
    <property type="molecule type" value="Genomic_DNA"/>
</dbReference>
<dbReference type="AlphaFoldDB" id="A0A9P1CN90"/>
<dbReference type="InterPro" id="IPR015915">
    <property type="entry name" value="Kelch-typ_b-propeller"/>
</dbReference>
<feature type="transmembrane region" description="Helical" evidence="2">
    <location>
        <begin position="533"/>
        <end position="556"/>
    </location>
</feature>
<dbReference type="InterPro" id="IPR008323">
    <property type="entry name" value="UCP033563"/>
</dbReference>
<dbReference type="InterPro" id="IPR006652">
    <property type="entry name" value="Kelch_1"/>
</dbReference>
<evidence type="ECO:0000313" key="5">
    <source>
        <dbReference type="Proteomes" id="UP001152797"/>
    </source>
</evidence>
<dbReference type="PANTHER" id="PTHR36454">
    <property type="entry name" value="LMO2823 PROTEIN"/>
    <property type="match status" value="1"/>
</dbReference>
<dbReference type="Pfam" id="PF06245">
    <property type="entry name" value="DUF1015"/>
    <property type="match status" value="1"/>
</dbReference>
<name>A0A9P1CN90_9DINO</name>
<feature type="transmembrane region" description="Helical" evidence="2">
    <location>
        <begin position="408"/>
        <end position="426"/>
    </location>
</feature>
<accession>A0A9P1CN90</accession>
<evidence type="ECO:0000313" key="4">
    <source>
        <dbReference type="EMBL" id="CAL4781852.1"/>
    </source>
</evidence>